<dbReference type="AlphaFoldDB" id="A0A2T0FKB5"/>
<organism evidence="2 3">
    <name type="scientific">Wickerhamiella sorbophila</name>
    <dbReference type="NCBI Taxonomy" id="45607"/>
    <lineage>
        <taxon>Eukaryota</taxon>
        <taxon>Fungi</taxon>
        <taxon>Dikarya</taxon>
        <taxon>Ascomycota</taxon>
        <taxon>Saccharomycotina</taxon>
        <taxon>Dipodascomycetes</taxon>
        <taxon>Dipodascales</taxon>
        <taxon>Trichomonascaceae</taxon>
        <taxon>Wickerhamiella</taxon>
    </lineage>
</organism>
<dbReference type="RefSeq" id="XP_024665352.1">
    <property type="nucleotide sequence ID" value="XM_024809584.1"/>
</dbReference>
<gene>
    <name evidence="2" type="ORF">B9G98_03027</name>
</gene>
<evidence type="ECO:0000313" key="2">
    <source>
        <dbReference type="EMBL" id="PRT55407.1"/>
    </source>
</evidence>
<dbReference type="Proteomes" id="UP000238350">
    <property type="component" value="Unassembled WGS sequence"/>
</dbReference>
<keyword evidence="1" id="KW-0472">Membrane</keyword>
<evidence type="ECO:0000313" key="3">
    <source>
        <dbReference type="Proteomes" id="UP000238350"/>
    </source>
</evidence>
<dbReference type="GeneID" id="36516775"/>
<sequence length="336" mass="37109">MTSFFNGVLAVGAVAAWLVMWFKGLPGKDKPLSRSLLIFAAAIAVQLLIEKSVAFEDIYAISKTPAAMEPKSLAVRLSTVRELTQEDLDVLGWLESLGPDGGRIYRLTGPQGMKCSWCVWPLAAGESYSSLSVNFMVYTGMFNLFRTALDFFTLAFAAAHSIHSSRWFKVQCLILIPPLIEFVVKANFIEAVKFNLISVFRATTHSNLLMGAALLVYLEERMWASARSYAPENILAKANSSLAYNMRNLGALYFMGTLKGRDGDLGTLEQKYWEEQEGFVQKVWKSVDKKSPPSSEDTAFADNALATLTSRDGSQVGYTLGGTDPRTLRRILGLPQ</sequence>
<comment type="caution">
    <text evidence="2">The sequence shown here is derived from an EMBL/GenBank/DDBJ whole genome shotgun (WGS) entry which is preliminary data.</text>
</comment>
<feature type="transmembrane region" description="Helical" evidence="1">
    <location>
        <begin position="6"/>
        <end position="25"/>
    </location>
</feature>
<dbReference type="EMBL" id="NDIQ01000021">
    <property type="protein sequence ID" value="PRT55407.1"/>
    <property type="molecule type" value="Genomic_DNA"/>
</dbReference>
<keyword evidence="1" id="KW-0812">Transmembrane</keyword>
<keyword evidence="1" id="KW-1133">Transmembrane helix</keyword>
<reference evidence="2 3" key="1">
    <citation type="submission" date="2017-04" db="EMBL/GenBank/DDBJ databases">
        <title>Genome sequencing of [Candida] sorbophila.</title>
        <authorList>
            <person name="Ahn J.O."/>
        </authorList>
    </citation>
    <scope>NUCLEOTIDE SEQUENCE [LARGE SCALE GENOMIC DNA]</scope>
    <source>
        <strain evidence="2 3">DS02</strain>
    </source>
</reference>
<keyword evidence="3" id="KW-1185">Reference proteome</keyword>
<evidence type="ECO:0000256" key="1">
    <source>
        <dbReference type="SAM" id="Phobius"/>
    </source>
</evidence>
<name>A0A2T0FKB5_9ASCO</name>
<protein>
    <submittedName>
        <fullName evidence="2">Uncharacterized protein</fullName>
    </submittedName>
</protein>
<accession>A0A2T0FKB5</accession>
<proteinExistence type="predicted"/>